<dbReference type="AlphaFoldDB" id="A0A931CKM5"/>
<evidence type="ECO:0000313" key="3">
    <source>
        <dbReference type="Proteomes" id="UP000598146"/>
    </source>
</evidence>
<dbReference type="Proteomes" id="UP000598146">
    <property type="component" value="Unassembled WGS sequence"/>
</dbReference>
<evidence type="ECO:0000313" key="2">
    <source>
        <dbReference type="EMBL" id="MBG0568791.1"/>
    </source>
</evidence>
<organism evidence="2 3">
    <name type="scientific">Actinoplanes aureus</name>
    <dbReference type="NCBI Taxonomy" id="2792083"/>
    <lineage>
        <taxon>Bacteria</taxon>
        <taxon>Bacillati</taxon>
        <taxon>Actinomycetota</taxon>
        <taxon>Actinomycetes</taxon>
        <taxon>Micromonosporales</taxon>
        <taxon>Micromonosporaceae</taxon>
        <taxon>Actinoplanes</taxon>
    </lineage>
</organism>
<sequence length="139" mass="15171">MNGPNGDRHQFSLAGEDAITVEVDGIPLFAVIGDSGPGWWPDGNGEQWQPLTAGATVTERTLHVHGISEQQYYGISTRLNLPRAQFGRFKGTPGQHPGRRHRSMEARRQRTGHFAAGHRSGGARRRPSTADLGKVVPIK</sequence>
<accession>A0A931CKM5</accession>
<name>A0A931CKM5_9ACTN</name>
<proteinExistence type="predicted"/>
<evidence type="ECO:0000256" key="1">
    <source>
        <dbReference type="SAM" id="MobiDB-lite"/>
    </source>
</evidence>
<dbReference type="EMBL" id="JADQTO010000045">
    <property type="protein sequence ID" value="MBG0568791.1"/>
    <property type="molecule type" value="Genomic_DNA"/>
</dbReference>
<keyword evidence="3" id="KW-1185">Reference proteome</keyword>
<reference evidence="2" key="1">
    <citation type="submission" date="2020-11" db="EMBL/GenBank/DDBJ databases">
        <title>Isolation and identification of active actinomycetes.</title>
        <authorList>
            <person name="Sun X."/>
        </authorList>
    </citation>
    <scope>NUCLEOTIDE SEQUENCE</scope>
    <source>
        <strain evidence="2">NEAU-A11</strain>
    </source>
</reference>
<protein>
    <submittedName>
        <fullName evidence="2">Uncharacterized protein</fullName>
    </submittedName>
</protein>
<dbReference type="RefSeq" id="WP_196420561.1">
    <property type="nucleotide sequence ID" value="NZ_JADQTO010000045.1"/>
</dbReference>
<gene>
    <name evidence="2" type="ORF">I4J89_46005</name>
</gene>
<comment type="caution">
    <text evidence="2">The sequence shown here is derived from an EMBL/GenBank/DDBJ whole genome shotgun (WGS) entry which is preliminary data.</text>
</comment>
<feature type="region of interest" description="Disordered" evidence="1">
    <location>
        <begin position="86"/>
        <end position="139"/>
    </location>
</feature>